<dbReference type="InterPro" id="IPR001938">
    <property type="entry name" value="Thaumatin"/>
</dbReference>
<feature type="region of interest" description="Disordered" evidence="1">
    <location>
        <begin position="52"/>
        <end position="82"/>
    </location>
</feature>
<gene>
    <name evidence="2" type="ORF">TT172_LOCUS1526</name>
</gene>
<evidence type="ECO:0000313" key="3">
    <source>
        <dbReference type="Proteomes" id="UP000289323"/>
    </source>
</evidence>
<dbReference type="PANTHER" id="PTHR31048">
    <property type="entry name" value="OS03G0233200 PROTEIN"/>
    <property type="match status" value="1"/>
</dbReference>
<reference evidence="2 3" key="1">
    <citation type="submission" date="2018-04" db="EMBL/GenBank/DDBJ databases">
        <authorList>
            <person name="Huttner S."/>
            <person name="Dainat J."/>
        </authorList>
    </citation>
    <scope>NUCLEOTIDE SEQUENCE [LARGE SCALE GENOMIC DNA]</scope>
</reference>
<organism evidence="2 3">
    <name type="scientific">Thermothielavioides terrestris</name>
    <dbReference type="NCBI Taxonomy" id="2587410"/>
    <lineage>
        <taxon>Eukaryota</taxon>
        <taxon>Fungi</taxon>
        <taxon>Dikarya</taxon>
        <taxon>Ascomycota</taxon>
        <taxon>Pezizomycotina</taxon>
        <taxon>Sordariomycetes</taxon>
        <taxon>Sordariomycetidae</taxon>
        <taxon>Sordariales</taxon>
        <taxon>Chaetomiaceae</taxon>
        <taxon>Thermothielavioides</taxon>
    </lineage>
</organism>
<proteinExistence type="predicted"/>
<dbReference type="AlphaFoldDB" id="A0A3S5CVY5"/>
<sequence length="155" mass="16917">MSIDSTSCCGSLRTELRAPGNPACQCHHIGEQCHGRECDRVAVQRHWKRDHHADQLNGERHDPHPDEQHSQRHSRTANDQRPIKLIVTNSCGETIWPGIVTQGGVGPGSGGFELAPDTSRTAFVGADWSGRVRGRINCSFNSDGTGTHPCPHPLT</sequence>
<dbReference type="Proteomes" id="UP000289323">
    <property type="component" value="Unassembled WGS sequence"/>
</dbReference>
<name>A0A3S5CVY5_9PEZI</name>
<evidence type="ECO:0000256" key="1">
    <source>
        <dbReference type="SAM" id="MobiDB-lite"/>
    </source>
</evidence>
<dbReference type="InterPro" id="IPR037176">
    <property type="entry name" value="Osmotin/thaumatin-like_sf"/>
</dbReference>
<accession>A0A3S5CVY5</accession>
<dbReference type="EMBL" id="OUUZ01000001">
    <property type="protein sequence ID" value="SPQ19107.1"/>
    <property type="molecule type" value="Genomic_DNA"/>
</dbReference>
<dbReference type="Gene3D" id="2.60.110.10">
    <property type="entry name" value="Thaumatin"/>
    <property type="match status" value="1"/>
</dbReference>
<dbReference type="SUPFAM" id="SSF49870">
    <property type="entry name" value="Osmotin, thaumatin-like protein"/>
    <property type="match status" value="1"/>
</dbReference>
<protein>
    <submittedName>
        <fullName evidence="2">73599b5a-648d-4e6b-8a15-23968ba7e0a9</fullName>
    </submittedName>
</protein>
<dbReference type="PROSITE" id="PS51367">
    <property type="entry name" value="THAUMATIN_2"/>
    <property type="match status" value="1"/>
</dbReference>
<evidence type="ECO:0000313" key="2">
    <source>
        <dbReference type="EMBL" id="SPQ19107.1"/>
    </source>
</evidence>
<dbReference type="Pfam" id="PF00314">
    <property type="entry name" value="Thaumatin"/>
    <property type="match status" value="1"/>
</dbReference>